<organism evidence="15 16">
    <name type="scientific">Micromonospora pallida</name>
    <dbReference type="NCBI Taxonomy" id="145854"/>
    <lineage>
        <taxon>Bacteria</taxon>
        <taxon>Bacillati</taxon>
        <taxon>Actinomycetota</taxon>
        <taxon>Actinomycetes</taxon>
        <taxon>Micromonosporales</taxon>
        <taxon>Micromonosporaceae</taxon>
        <taxon>Micromonospora</taxon>
    </lineage>
</organism>
<keyword evidence="2" id="KW-0808">Transferase</keyword>
<evidence type="ECO:0000256" key="12">
    <source>
        <dbReference type="ARBA" id="ARBA00041377"/>
    </source>
</evidence>
<dbReference type="OrthoDB" id="191465at2"/>
<evidence type="ECO:0000256" key="4">
    <source>
        <dbReference type="ARBA" id="ARBA00022777"/>
    </source>
</evidence>
<dbReference type="Pfam" id="PF17042">
    <property type="entry name" value="NBD_C"/>
    <property type="match status" value="1"/>
</dbReference>
<proteinExistence type="inferred from homology"/>
<comment type="similarity">
    <text evidence="1">Belongs to the four-carbon acid sugar kinase family.</text>
</comment>
<dbReference type="InterPro" id="IPR042213">
    <property type="entry name" value="NBD_C_sf"/>
</dbReference>
<evidence type="ECO:0000256" key="5">
    <source>
        <dbReference type="ARBA" id="ARBA00022840"/>
    </source>
</evidence>
<reference evidence="16" key="1">
    <citation type="submission" date="2016-06" db="EMBL/GenBank/DDBJ databases">
        <authorList>
            <person name="Varghese N."/>
            <person name="Submissions Spin"/>
        </authorList>
    </citation>
    <scope>NUCLEOTIDE SEQUENCE [LARGE SCALE GENOMIC DNA]</scope>
    <source>
        <strain evidence="16">DSM 43817</strain>
    </source>
</reference>
<keyword evidence="3" id="KW-0547">Nucleotide-binding</keyword>
<dbReference type="InterPro" id="IPR010737">
    <property type="entry name" value="4-carb_acid_sugar_kinase_N"/>
</dbReference>
<evidence type="ECO:0000256" key="6">
    <source>
        <dbReference type="ARBA" id="ARBA00023277"/>
    </source>
</evidence>
<dbReference type="RefSeq" id="WP_091638826.1">
    <property type="nucleotide sequence ID" value="NZ_FMHW01000002.1"/>
</dbReference>
<comment type="function">
    <text evidence="9">Catalyzes the ATP-dependent phosphorylation of 3-oxo-tetronate to 3-oxo-tetronate 4-phosphate.</text>
</comment>
<dbReference type="EC" id="2.7.1.217" evidence="10"/>
<evidence type="ECO:0000259" key="14">
    <source>
        <dbReference type="Pfam" id="PF17042"/>
    </source>
</evidence>
<dbReference type="Gene3D" id="3.40.50.10840">
    <property type="entry name" value="Putative sugar-binding, N-terminal domain"/>
    <property type="match status" value="1"/>
</dbReference>
<gene>
    <name evidence="15" type="ORF">GA0074692_0456</name>
</gene>
<keyword evidence="5" id="KW-0067">ATP-binding</keyword>
<evidence type="ECO:0000313" key="15">
    <source>
        <dbReference type="EMBL" id="SCL18701.1"/>
    </source>
</evidence>
<sequence length="427" mass="45049">MIGAIADDFTGGTDVAVAFRRAGLRTIVLFGPPVGDEPLPAHDAIVVALKTRTIDPDEAVRQSLQVAAWLRAHCAEQIYFKYCSTFDSRPGGNIGPVADALADYLGAGRAVVVPSSPEHDRTQYLGHLFVGRQLLSDSPMRHHPLTPMTDSFIPGVLGAQTTQRITLIDHREVRHGRERLRALFDQAEAEGYRYLVVDSVSAEDLAEIGAAATNDVLVTGAAGLAGGIGAARFARLAPGRSPTERLDADPVGDVPGAVLAGSCSARTREQVAYMRARHDAYFLDALRTPDSEALAAAALNWYDHHRAGPAPLVYSSLAPTELLTVQDALGVDRASTLLEAAMGRIAQGLVERGVRRLVVAGGETSGAVVTALGVRSGIIGDEAAPGAPWIYTTDTTPLALLLKSGNFGDVALLSRAVGGHHEKEIAP</sequence>
<keyword evidence="6" id="KW-0119">Carbohydrate metabolism</keyword>
<dbReference type="NCBIfam" id="NF043035">
    <property type="entry name" value="OxoTetrKin"/>
    <property type="match status" value="1"/>
</dbReference>
<evidence type="ECO:0000259" key="13">
    <source>
        <dbReference type="Pfam" id="PF07005"/>
    </source>
</evidence>
<evidence type="ECO:0000256" key="7">
    <source>
        <dbReference type="ARBA" id="ARBA00035898"/>
    </source>
</evidence>
<evidence type="ECO:0000256" key="11">
    <source>
        <dbReference type="ARBA" id="ARBA00039461"/>
    </source>
</evidence>
<evidence type="ECO:0000256" key="8">
    <source>
        <dbReference type="ARBA" id="ARBA00036346"/>
    </source>
</evidence>
<feature type="domain" description="Four-carbon acid sugar kinase N-terminal" evidence="13">
    <location>
        <begin position="2"/>
        <end position="226"/>
    </location>
</feature>
<dbReference type="InterPro" id="IPR050007">
    <property type="entry name" value="OtnK"/>
</dbReference>
<dbReference type="STRING" id="145854.GA0074692_0456"/>
<keyword evidence="4" id="KW-0418">Kinase</keyword>
<dbReference type="AlphaFoldDB" id="A0A1C6RND5"/>
<dbReference type="InterPro" id="IPR031475">
    <property type="entry name" value="NBD_C"/>
</dbReference>
<comment type="catalytic activity">
    <reaction evidence="8">
        <text>3-dehydro-D-erythronate + ATP = 3-dehydro-4-O-phospho-D-erythronate + ADP + H(+)</text>
        <dbReference type="Rhea" id="RHEA:52556"/>
        <dbReference type="ChEBI" id="CHEBI:15378"/>
        <dbReference type="ChEBI" id="CHEBI:30616"/>
        <dbReference type="ChEBI" id="CHEBI:57958"/>
        <dbReference type="ChEBI" id="CHEBI:136593"/>
        <dbReference type="ChEBI" id="CHEBI:456216"/>
        <dbReference type="EC" id="2.7.1.217"/>
    </reaction>
</comment>
<dbReference type="GO" id="GO:0005524">
    <property type="term" value="F:ATP binding"/>
    <property type="evidence" value="ECO:0007669"/>
    <property type="project" value="UniProtKB-KW"/>
</dbReference>
<feature type="domain" description="Four-carbon acid sugar kinase nucleotide binding" evidence="14">
    <location>
        <begin position="257"/>
        <end position="412"/>
    </location>
</feature>
<dbReference type="Gene3D" id="3.40.980.20">
    <property type="entry name" value="Four-carbon acid sugar kinase, nucleotide binding domain"/>
    <property type="match status" value="1"/>
</dbReference>
<protein>
    <recommendedName>
        <fullName evidence="11">3-oxo-tetronate kinase</fullName>
        <ecNumber evidence="10">2.7.1.217</ecNumber>
    </recommendedName>
    <alternativeName>
        <fullName evidence="12">3-dehydrotetronate 4-kinase</fullName>
    </alternativeName>
</protein>
<evidence type="ECO:0000313" key="16">
    <source>
        <dbReference type="Proteomes" id="UP000198959"/>
    </source>
</evidence>
<dbReference type="EMBL" id="FMHW01000002">
    <property type="protein sequence ID" value="SCL18701.1"/>
    <property type="molecule type" value="Genomic_DNA"/>
</dbReference>
<name>A0A1C6RND5_9ACTN</name>
<evidence type="ECO:0000256" key="2">
    <source>
        <dbReference type="ARBA" id="ARBA00022679"/>
    </source>
</evidence>
<evidence type="ECO:0000256" key="1">
    <source>
        <dbReference type="ARBA" id="ARBA00005715"/>
    </source>
</evidence>
<evidence type="ECO:0000256" key="3">
    <source>
        <dbReference type="ARBA" id="ARBA00022741"/>
    </source>
</evidence>
<evidence type="ECO:0000256" key="9">
    <source>
        <dbReference type="ARBA" id="ARBA00037335"/>
    </source>
</evidence>
<dbReference type="InterPro" id="IPR037051">
    <property type="entry name" value="4-carb_acid_sugar_kinase_N_sf"/>
</dbReference>
<keyword evidence="16" id="KW-1185">Reference proteome</keyword>
<evidence type="ECO:0000256" key="10">
    <source>
        <dbReference type="ARBA" id="ARBA00039095"/>
    </source>
</evidence>
<dbReference type="GO" id="GO:0016301">
    <property type="term" value="F:kinase activity"/>
    <property type="evidence" value="ECO:0007669"/>
    <property type="project" value="UniProtKB-KW"/>
</dbReference>
<comment type="catalytic activity">
    <reaction evidence="7">
        <text>3-dehydro-L-erythronate + ATP = 3-dehydro-4-O-phospho-L-erythronate + ADP + H(+)</text>
        <dbReference type="Rhea" id="RHEA:52552"/>
        <dbReference type="ChEBI" id="CHEBI:15378"/>
        <dbReference type="ChEBI" id="CHEBI:30616"/>
        <dbReference type="ChEBI" id="CHEBI:136592"/>
        <dbReference type="ChEBI" id="CHEBI:136670"/>
        <dbReference type="ChEBI" id="CHEBI:456216"/>
        <dbReference type="EC" id="2.7.1.217"/>
    </reaction>
</comment>
<dbReference type="Proteomes" id="UP000198959">
    <property type="component" value="Unassembled WGS sequence"/>
</dbReference>
<accession>A0A1C6RND5</accession>
<dbReference type="SUPFAM" id="SSF142764">
    <property type="entry name" value="YgbK-like"/>
    <property type="match status" value="1"/>
</dbReference>
<dbReference type="Pfam" id="PF07005">
    <property type="entry name" value="SBD_N"/>
    <property type="match status" value="1"/>
</dbReference>